<dbReference type="SUPFAM" id="SSF102588">
    <property type="entry name" value="LmbE-like"/>
    <property type="match status" value="1"/>
</dbReference>
<gene>
    <name evidence="1" type="ordered locus">Rvan_3497</name>
</gene>
<reference evidence="2" key="1">
    <citation type="journal article" date="2011" name="J. Bacteriol.">
        <title>Genome sequences of eight morphologically diverse alphaproteobacteria.</title>
        <authorList>
            <consortium name="US DOE Joint Genome Institute"/>
            <person name="Brown P.J."/>
            <person name="Kysela D.T."/>
            <person name="Buechlein A."/>
            <person name="Hemmerich C."/>
            <person name="Brun Y.V."/>
        </authorList>
    </citation>
    <scope>NUCLEOTIDE SEQUENCE [LARGE SCALE GENOMIC DNA]</scope>
    <source>
        <strain evidence="2">ATCC 17100 / ATH 3.1.1 / DSM 162 / LMG 4299</strain>
    </source>
</reference>
<proteinExistence type="predicted"/>
<evidence type="ECO:0008006" key="3">
    <source>
        <dbReference type="Google" id="ProtNLM"/>
    </source>
</evidence>
<dbReference type="eggNOG" id="COG2120">
    <property type="taxonomic scope" value="Bacteria"/>
</dbReference>
<dbReference type="EMBL" id="CP002292">
    <property type="protein sequence ID" value="ADP72677.1"/>
    <property type="molecule type" value="Genomic_DNA"/>
</dbReference>
<accession>E3I428</accession>
<organism evidence="1 2">
    <name type="scientific">Rhodomicrobium vannielii (strain ATCC 17100 / DSM 162 / LMG 4299 / NCIMB 10020 / ATH 3.1.1)</name>
    <dbReference type="NCBI Taxonomy" id="648757"/>
    <lineage>
        <taxon>Bacteria</taxon>
        <taxon>Pseudomonadati</taxon>
        <taxon>Pseudomonadota</taxon>
        <taxon>Alphaproteobacteria</taxon>
        <taxon>Hyphomicrobiales</taxon>
        <taxon>Hyphomicrobiaceae</taxon>
        <taxon>Rhodomicrobium</taxon>
    </lineage>
</organism>
<dbReference type="STRING" id="648757.Rvan_3497"/>
<evidence type="ECO:0000313" key="1">
    <source>
        <dbReference type="EMBL" id="ADP72677.1"/>
    </source>
</evidence>
<dbReference type="InterPro" id="IPR024078">
    <property type="entry name" value="LmbE-like_dom_sf"/>
</dbReference>
<dbReference type="HOGENOM" id="CLU_1056983_0_0_5"/>
<protein>
    <recommendedName>
        <fullName evidence="3">LmbE family protein</fullName>
    </recommendedName>
</protein>
<dbReference type="AlphaFoldDB" id="E3I428"/>
<dbReference type="Proteomes" id="UP000001399">
    <property type="component" value="Chromosome"/>
</dbReference>
<name>E3I428_RHOVT</name>
<evidence type="ECO:0000313" key="2">
    <source>
        <dbReference type="Proteomes" id="UP000001399"/>
    </source>
</evidence>
<dbReference type="OrthoDB" id="9790023at2"/>
<sequence>MSSKLDNCSVVMAHPDDEVLWASSVLSSAAKIILCFGDSSKPRIGHARRLAMKDFPLNTLEFLDLTEARVSNRARWPNPQPSSAGLKISRRMYDLYNRAEQAYETNFSRLCSEFSVRLSGVDDVITHNPWGEYGHEEHVQVFKAVVHAQAKLGYRIWVTNYVSERSLQLMLSQADQIGQSTEPMKTDTHLSKELKQLYERCGCWTWPQRHIWPSYEMYYELAPEKRSPRWVSTLNFVGKEGKLRPADAALALKDG</sequence>
<keyword evidence="2" id="KW-1185">Reference proteome</keyword>
<dbReference type="KEGG" id="rva:Rvan_3497"/>
<dbReference type="Gene3D" id="3.40.50.10320">
    <property type="entry name" value="LmbE-like"/>
    <property type="match status" value="1"/>
</dbReference>